<feature type="transmembrane region" description="Helical" evidence="2">
    <location>
        <begin position="133"/>
        <end position="156"/>
    </location>
</feature>
<feature type="transmembrane region" description="Helical" evidence="2">
    <location>
        <begin position="56"/>
        <end position="76"/>
    </location>
</feature>
<dbReference type="Proteomes" id="UP001600888">
    <property type="component" value="Unassembled WGS sequence"/>
</dbReference>
<keyword evidence="2" id="KW-1133">Transmembrane helix</keyword>
<protein>
    <recommendedName>
        <fullName evidence="3">Rhodopsin domain-containing protein</fullName>
    </recommendedName>
</protein>
<dbReference type="EMBL" id="JBAWTH010000012">
    <property type="protein sequence ID" value="KAL2289511.1"/>
    <property type="molecule type" value="Genomic_DNA"/>
</dbReference>
<name>A0ABR4F4T1_9PEZI</name>
<evidence type="ECO:0000313" key="5">
    <source>
        <dbReference type="Proteomes" id="UP001600888"/>
    </source>
</evidence>
<dbReference type="PANTHER" id="PTHR39614:SF2">
    <property type="entry name" value="INTEGRAL MEMBRANE PROTEIN"/>
    <property type="match status" value="1"/>
</dbReference>
<feature type="transmembrane region" description="Helical" evidence="2">
    <location>
        <begin position="23"/>
        <end position="44"/>
    </location>
</feature>
<reference evidence="4 5" key="1">
    <citation type="submission" date="2024-03" db="EMBL/GenBank/DDBJ databases">
        <title>A high-quality draft genome sequence of Diaporthe vaccinii, a causative agent of upright dieback and viscid rot disease in cranberry plants.</title>
        <authorList>
            <person name="Sarrasin M."/>
            <person name="Lang B.F."/>
            <person name="Burger G."/>
        </authorList>
    </citation>
    <scope>NUCLEOTIDE SEQUENCE [LARGE SCALE GENOMIC DNA]</scope>
    <source>
        <strain evidence="4 5">IS7</strain>
    </source>
</reference>
<keyword evidence="2" id="KW-0472">Membrane</keyword>
<sequence>MNPRDSDGGTVAFSPIEYNDHAGYLWIVTILGIIYSSFSGLARARIKKGIYGADDYLIGLATLLLYAQSAVIFHGLKNGLAKSEEITSEDRWPVAGKTFLASEILSITILCLAKCSVASLVRRVFSFDIDKTWMICMGVLTFSAIWGLASVVGLAVDCDPGKTLTTAHSRLCPEQFFRWQIITAFDIITEILICFLPVLFVWSNTMSLCLKFQVFLAFAFRLPLIAFSIAHLSLFEQYIKSTSPLFEISGSLLLQQVMLTYSLISATIPNLKSFMKSFSTGLGVSFGFMDKDLDTSSGAYALQPLTTYSGRRRNKSPEGFPSGNNYDRTNDPMGGQRPRLRPGSIQHEVVIHHSPDGTSDHGSSATEDGRDVSRCGSRDMIIKKEVQWNVYHEPA</sequence>
<evidence type="ECO:0000256" key="1">
    <source>
        <dbReference type="SAM" id="MobiDB-lite"/>
    </source>
</evidence>
<feature type="compositionally biased region" description="Basic and acidic residues" evidence="1">
    <location>
        <begin position="367"/>
        <end position="378"/>
    </location>
</feature>
<evidence type="ECO:0000256" key="2">
    <source>
        <dbReference type="SAM" id="Phobius"/>
    </source>
</evidence>
<feature type="domain" description="Rhodopsin" evidence="3">
    <location>
        <begin position="44"/>
        <end position="276"/>
    </location>
</feature>
<evidence type="ECO:0000313" key="4">
    <source>
        <dbReference type="EMBL" id="KAL2289511.1"/>
    </source>
</evidence>
<proteinExistence type="predicted"/>
<dbReference type="PANTHER" id="PTHR39614">
    <property type="entry name" value="INTEGRAL MEMBRANE PROTEIN"/>
    <property type="match status" value="1"/>
</dbReference>
<organism evidence="4 5">
    <name type="scientific">Diaporthe vaccinii</name>
    <dbReference type="NCBI Taxonomy" id="105482"/>
    <lineage>
        <taxon>Eukaryota</taxon>
        <taxon>Fungi</taxon>
        <taxon>Dikarya</taxon>
        <taxon>Ascomycota</taxon>
        <taxon>Pezizomycotina</taxon>
        <taxon>Sordariomycetes</taxon>
        <taxon>Sordariomycetidae</taxon>
        <taxon>Diaporthales</taxon>
        <taxon>Diaporthaceae</taxon>
        <taxon>Diaporthe</taxon>
        <taxon>Diaporthe eres species complex</taxon>
    </lineage>
</organism>
<feature type="transmembrane region" description="Helical" evidence="2">
    <location>
        <begin position="176"/>
        <end position="202"/>
    </location>
</feature>
<dbReference type="InterPro" id="IPR049326">
    <property type="entry name" value="Rhodopsin_dom_fungi"/>
</dbReference>
<feature type="transmembrane region" description="Helical" evidence="2">
    <location>
        <begin position="99"/>
        <end position="121"/>
    </location>
</feature>
<dbReference type="Pfam" id="PF20684">
    <property type="entry name" value="Fung_rhodopsin"/>
    <property type="match status" value="1"/>
</dbReference>
<feature type="region of interest" description="Disordered" evidence="1">
    <location>
        <begin position="307"/>
        <end position="378"/>
    </location>
</feature>
<feature type="transmembrane region" description="Helical" evidence="2">
    <location>
        <begin position="214"/>
        <end position="232"/>
    </location>
</feature>
<evidence type="ECO:0000259" key="3">
    <source>
        <dbReference type="Pfam" id="PF20684"/>
    </source>
</evidence>
<gene>
    <name evidence="4" type="ORF">FJTKL_01781</name>
</gene>
<keyword evidence="2" id="KW-0812">Transmembrane</keyword>
<keyword evidence="5" id="KW-1185">Reference proteome</keyword>
<feature type="compositionally biased region" description="Basic and acidic residues" evidence="1">
    <location>
        <begin position="349"/>
        <end position="359"/>
    </location>
</feature>
<accession>A0ABR4F4T1</accession>
<comment type="caution">
    <text evidence="4">The sequence shown here is derived from an EMBL/GenBank/DDBJ whole genome shotgun (WGS) entry which is preliminary data.</text>
</comment>